<protein>
    <submittedName>
        <fullName evidence="2">Phosphosulfolactate synthase</fullName>
    </submittedName>
</protein>
<comment type="similarity">
    <text evidence="1">Belongs to the phosphosulfolactate synthase family.</text>
</comment>
<dbReference type="Proteomes" id="UP000680865">
    <property type="component" value="Unassembled WGS sequence"/>
</dbReference>
<evidence type="ECO:0000256" key="1">
    <source>
        <dbReference type="ARBA" id="ARBA00010424"/>
    </source>
</evidence>
<dbReference type="Gene3D" id="3.20.20.70">
    <property type="entry name" value="Aldolase class I"/>
    <property type="match status" value="1"/>
</dbReference>
<dbReference type="AlphaFoldDB" id="A0A919SDF9"/>
<evidence type="ECO:0000313" key="3">
    <source>
        <dbReference type="Proteomes" id="UP000680865"/>
    </source>
</evidence>
<organism evidence="2 3">
    <name type="scientific">Winogradskya consettensis</name>
    <dbReference type="NCBI Taxonomy" id="113560"/>
    <lineage>
        <taxon>Bacteria</taxon>
        <taxon>Bacillati</taxon>
        <taxon>Actinomycetota</taxon>
        <taxon>Actinomycetes</taxon>
        <taxon>Micromonosporales</taxon>
        <taxon>Micromonosporaceae</taxon>
        <taxon>Winogradskya</taxon>
    </lineage>
</organism>
<dbReference type="InterPro" id="IPR013785">
    <property type="entry name" value="Aldolase_TIM"/>
</dbReference>
<dbReference type="InterPro" id="IPR003830">
    <property type="entry name" value="ComA_synth"/>
</dbReference>
<gene>
    <name evidence="2" type="primary">yitD</name>
    <name evidence="2" type="ORF">Aco04nite_19820</name>
</gene>
<dbReference type="Pfam" id="PF02679">
    <property type="entry name" value="ComA"/>
    <property type="match status" value="1"/>
</dbReference>
<evidence type="ECO:0000313" key="2">
    <source>
        <dbReference type="EMBL" id="GIM70357.1"/>
    </source>
</evidence>
<proteinExistence type="inferred from homology"/>
<dbReference type="RefSeq" id="WP_212996887.1">
    <property type="nucleotide sequence ID" value="NZ_BAAATW010000003.1"/>
</dbReference>
<accession>A0A919SDF9</accession>
<keyword evidence="3" id="KW-1185">Reference proteome</keyword>
<comment type="caution">
    <text evidence="2">The sequence shown here is derived from an EMBL/GenBank/DDBJ whole genome shotgun (WGS) entry which is preliminary data.</text>
</comment>
<reference evidence="2" key="1">
    <citation type="submission" date="2021-03" db="EMBL/GenBank/DDBJ databases">
        <title>Whole genome shotgun sequence of Actinoplanes consettensis NBRC 14913.</title>
        <authorList>
            <person name="Komaki H."/>
            <person name="Tamura T."/>
        </authorList>
    </citation>
    <scope>NUCLEOTIDE SEQUENCE</scope>
    <source>
        <strain evidence="2">NBRC 14913</strain>
    </source>
</reference>
<dbReference type="SUPFAM" id="SSF102110">
    <property type="entry name" value="(2r)-phospho-3-sulfolactate synthase ComA"/>
    <property type="match status" value="1"/>
</dbReference>
<dbReference type="InterPro" id="IPR036112">
    <property type="entry name" value="ComA_synth_sf"/>
</dbReference>
<dbReference type="EMBL" id="BOQP01000008">
    <property type="protein sequence ID" value="GIM70357.1"/>
    <property type="molecule type" value="Genomic_DNA"/>
</dbReference>
<name>A0A919SDF9_9ACTN</name>
<sequence>MRTTNGLTMMIDTGLPTLAFADLITSHGDYIDLVKFGWGTALVTKDLQRKADVLNDAGIGFCFGGTLFEYHVWNDELDQYLRLVDETGATHIEVSNGTIPLDQHAKADYVRQMARYRPVLAEVGYKDSDRSAQLTPADWVGALREDLDAGAHLVITEARESGRSGLARPDGSVRSDVLDAVLAEIDPDRLLFEAPTKDLQVELIGRLGPAVNLGNIAATDIIALETLRRGLRGDTLLRFSLLEDIHA</sequence>